<reference evidence="7 8" key="1">
    <citation type="submission" date="2018-12" db="EMBL/GenBank/DDBJ databases">
        <authorList>
            <person name="Feng G."/>
            <person name="Zhu H."/>
        </authorList>
    </citation>
    <scope>NUCLEOTIDE SEQUENCE [LARGE SCALE GENOMIC DNA]</scope>
    <source>
        <strain evidence="7 8">KCTC 12533</strain>
    </source>
</reference>
<dbReference type="Pfam" id="PF18962">
    <property type="entry name" value="Por_Secre_tail"/>
    <property type="match status" value="1"/>
</dbReference>
<evidence type="ECO:0000259" key="6">
    <source>
        <dbReference type="PROSITE" id="PS51175"/>
    </source>
</evidence>
<sequence length="559" mass="60066">MKQASYLPYLRRGAGLLAFAGLLAGTVQAQTPVQQYGLLKVSGNKIVDKNNLPVSVAGNSLFWSNDGWGGEKYYTANTVNWLKNSWNSKLIRVAMGVEDGGGYIGNPTGNRQKVKTVVDAALAQGLYVIIDWHSHHAENYQQQAIAFFQDMARTYGTSPNVMYEVYNEPLQVSWSGTIKPYAEAVAVAIRAIDPDNLIIVGTSNWSQDVDVAATDPITRYPNIAYTLHFYAATHKQSLRDKAQTALNRGVALFATEYGTTEASGNGYVDATSTQEWMTFLRQKGISHANWSINDKAESASALKPGTSPTAAWSDGFLTPSGSLVKGYIQNWNGSTTPPPTSSGTLVQAESYHTMNGVQTETTTDAGGGLNVGWIDTGDWMAYTVDVPTAGNYLVEYRVASLNGGGRISLEQNAGTTMRGTVNVPATGGWQNWTTVSHTVWLPAGRQDIAIGVPAGGYNINWWRFAPATTTTARLASEPTTAAAALYPNPAGEQLTLALPPAQGPALVAVFNARGRQVLTHTAAPGQVAAQVSLRSLEPGIYTVRITQQGRTTTHRLVKQ</sequence>
<dbReference type="GO" id="GO:0004553">
    <property type="term" value="F:hydrolase activity, hydrolyzing O-glycosyl compounds"/>
    <property type="evidence" value="ECO:0007669"/>
    <property type="project" value="InterPro"/>
</dbReference>
<evidence type="ECO:0000256" key="5">
    <source>
        <dbReference type="SAM" id="SignalP"/>
    </source>
</evidence>
<accession>A0A428KK67</accession>
<dbReference type="SMART" id="SM00606">
    <property type="entry name" value="CBD_IV"/>
    <property type="match status" value="1"/>
</dbReference>
<feature type="chain" id="PRO_5019193970" evidence="5">
    <location>
        <begin position="30"/>
        <end position="559"/>
    </location>
</feature>
<organism evidence="7 8">
    <name type="scientific">Hymenobacter rigui</name>
    <dbReference type="NCBI Taxonomy" id="334424"/>
    <lineage>
        <taxon>Bacteria</taxon>
        <taxon>Pseudomonadati</taxon>
        <taxon>Bacteroidota</taxon>
        <taxon>Cytophagia</taxon>
        <taxon>Cytophagales</taxon>
        <taxon>Hymenobacteraceae</taxon>
        <taxon>Hymenobacter</taxon>
    </lineage>
</organism>
<proteinExistence type="inferred from homology"/>
<comment type="similarity">
    <text evidence="4">Belongs to the glycosyl hydrolase 5 (cellulase A) family.</text>
</comment>
<dbReference type="CDD" id="cd04080">
    <property type="entry name" value="CBM6_cellulase-like"/>
    <property type="match status" value="1"/>
</dbReference>
<dbReference type="Gene3D" id="3.20.20.80">
    <property type="entry name" value="Glycosidases"/>
    <property type="match status" value="1"/>
</dbReference>
<evidence type="ECO:0000256" key="1">
    <source>
        <dbReference type="ARBA" id="ARBA00022729"/>
    </source>
</evidence>
<evidence type="ECO:0000256" key="2">
    <source>
        <dbReference type="ARBA" id="ARBA00022801"/>
    </source>
</evidence>
<dbReference type="RefSeq" id="WP_125422958.1">
    <property type="nucleotide sequence ID" value="NZ_RWIT01000012.1"/>
</dbReference>
<dbReference type="InterPro" id="IPR005084">
    <property type="entry name" value="CBM6"/>
</dbReference>
<dbReference type="EMBL" id="RWIT01000012">
    <property type="protein sequence ID" value="RSK46828.1"/>
    <property type="molecule type" value="Genomic_DNA"/>
</dbReference>
<evidence type="ECO:0000313" key="7">
    <source>
        <dbReference type="EMBL" id="RSK46828.1"/>
    </source>
</evidence>
<dbReference type="InterPro" id="IPR008979">
    <property type="entry name" value="Galactose-bd-like_sf"/>
</dbReference>
<dbReference type="Pfam" id="PF00150">
    <property type="entry name" value="Cellulase"/>
    <property type="match status" value="1"/>
</dbReference>
<keyword evidence="3 4" id="KW-0326">Glycosidase</keyword>
<keyword evidence="8" id="KW-1185">Reference proteome</keyword>
<dbReference type="InterPro" id="IPR017853">
    <property type="entry name" value="GH"/>
</dbReference>
<name>A0A428KK67_9BACT</name>
<dbReference type="InterPro" id="IPR026444">
    <property type="entry name" value="Secre_tail"/>
</dbReference>
<dbReference type="PROSITE" id="PS00659">
    <property type="entry name" value="GLYCOSYL_HYDROL_F5"/>
    <property type="match status" value="1"/>
</dbReference>
<dbReference type="OrthoDB" id="154460at2"/>
<feature type="signal peptide" evidence="5">
    <location>
        <begin position="1"/>
        <end position="29"/>
    </location>
</feature>
<dbReference type="PANTHER" id="PTHR34142:SF1">
    <property type="entry name" value="GLYCOSIDE HYDROLASE FAMILY 5 DOMAIN-CONTAINING PROTEIN"/>
    <property type="match status" value="1"/>
</dbReference>
<dbReference type="PANTHER" id="PTHR34142">
    <property type="entry name" value="ENDO-BETA-1,4-GLUCANASE A"/>
    <property type="match status" value="1"/>
</dbReference>
<dbReference type="PROSITE" id="PS51175">
    <property type="entry name" value="CBM6"/>
    <property type="match status" value="1"/>
</dbReference>
<dbReference type="SUPFAM" id="SSF49785">
    <property type="entry name" value="Galactose-binding domain-like"/>
    <property type="match status" value="1"/>
</dbReference>
<dbReference type="InterPro" id="IPR018087">
    <property type="entry name" value="Glyco_hydro_5_CS"/>
</dbReference>
<comment type="caution">
    <text evidence="7">The sequence shown here is derived from an EMBL/GenBank/DDBJ whole genome shotgun (WGS) entry which is preliminary data.</text>
</comment>
<protein>
    <submittedName>
        <fullName evidence="7">Carbohydrate-binding protein</fullName>
    </submittedName>
</protein>
<dbReference type="Proteomes" id="UP000273500">
    <property type="component" value="Unassembled WGS sequence"/>
</dbReference>
<keyword evidence="2 4" id="KW-0378">Hydrolase</keyword>
<keyword evidence="1 5" id="KW-0732">Signal</keyword>
<gene>
    <name evidence="7" type="ORF">EI291_17430</name>
</gene>
<evidence type="ECO:0000256" key="4">
    <source>
        <dbReference type="RuleBase" id="RU361153"/>
    </source>
</evidence>
<dbReference type="AlphaFoldDB" id="A0A428KK67"/>
<evidence type="ECO:0000313" key="8">
    <source>
        <dbReference type="Proteomes" id="UP000273500"/>
    </source>
</evidence>
<feature type="domain" description="CBM6" evidence="6">
    <location>
        <begin position="344"/>
        <end position="465"/>
    </location>
</feature>
<dbReference type="GO" id="GO:0030246">
    <property type="term" value="F:carbohydrate binding"/>
    <property type="evidence" value="ECO:0007669"/>
    <property type="project" value="InterPro"/>
</dbReference>
<dbReference type="InterPro" id="IPR006584">
    <property type="entry name" value="Cellulose-bd_IV"/>
</dbReference>
<dbReference type="NCBIfam" id="TIGR04183">
    <property type="entry name" value="Por_Secre_tail"/>
    <property type="match status" value="1"/>
</dbReference>
<dbReference type="Pfam" id="PF03422">
    <property type="entry name" value="CBM_6"/>
    <property type="match status" value="1"/>
</dbReference>
<evidence type="ECO:0000256" key="3">
    <source>
        <dbReference type="ARBA" id="ARBA00023295"/>
    </source>
</evidence>
<dbReference type="InterPro" id="IPR001547">
    <property type="entry name" value="Glyco_hydro_5"/>
</dbReference>
<dbReference type="SUPFAM" id="SSF51445">
    <property type="entry name" value="(Trans)glycosidases"/>
    <property type="match status" value="1"/>
</dbReference>
<dbReference type="Gene3D" id="2.60.120.260">
    <property type="entry name" value="Galactose-binding domain-like"/>
    <property type="match status" value="1"/>
</dbReference>
<dbReference type="GO" id="GO:0000272">
    <property type="term" value="P:polysaccharide catabolic process"/>
    <property type="evidence" value="ECO:0007669"/>
    <property type="project" value="InterPro"/>
</dbReference>